<dbReference type="Proteomes" id="UP000269221">
    <property type="component" value="Unassembled WGS sequence"/>
</dbReference>
<comment type="caution">
    <text evidence="2">The sequence shown here is derived from an EMBL/GenBank/DDBJ whole genome shotgun (WGS) entry which is preliminary data.</text>
</comment>
<dbReference type="AlphaFoldDB" id="A0A3M0K7S6"/>
<feature type="region of interest" description="Disordered" evidence="1">
    <location>
        <begin position="1"/>
        <end position="175"/>
    </location>
</feature>
<feature type="compositionally biased region" description="Basic and acidic residues" evidence="1">
    <location>
        <begin position="134"/>
        <end position="144"/>
    </location>
</feature>
<evidence type="ECO:0000313" key="2">
    <source>
        <dbReference type="EMBL" id="RMC07100.1"/>
    </source>
</evidence>
<evidence type="ECO:0000256" key="1">
    <source>
        <dbReference type="SAM" id="MobiDB-lite"/>
    </source>
</evidence>
<evidence type="ECO:0000313" key="3">
    <source>
        <dbReference type="Proteomes" id="UP000269221"/>
    </source>
</evidence>
<accession>A0A3M0K7S6</accession>
<gene>
    <name evidence="2" type="ORF">DUI87_16556</name>
</gene>
<dbReference type="EMBL" id="QRBI01000120">
    <property type="protein sequence ID" value="RMC07100.1"/>
    <property type="molecule type" value="Genomic_DNA"/>
</dbReference>
<reference evidence="2 3" key="1">
    <citation type="submission" date="2018-07" db="EMBL/GenBank/DDBJ databases">
        <title>A high quality draft genome assembly of the barn swallow (H. rustica rustica).</title>
        <authorList>
            <person name="Formenti G."/>
            <person name="Chiara M."/>
            <person name="Poveda L."/>
            <person name="Francoijs K.-J."/>
            <person name="Bonisoli-Alquati A."/>
            <person name="Canova L."/>
            <person name="Gianfranceschi L."/>
            <person name="Horner D.S."/>
            <person name="Saino N."/>
        </authorList>
    </citation>
    <scope>NUCLEOTIDE SEQUENCE [LARGE SCALE GENOMIC DNA]</scope>
    <source>
        <strain evidence="2">Chelidonia</strain>
        <tissue evidence="2">Blood</tissue>
    </source>
</reference>
<protein>
    <submittedName>
        <fullName evidence="2">Uncharacterized protein</fullName>
    </submittedName>
</protein>
<organism evidence="2 3">
    <name type="scientific">Hirundo rustica rustica</name>
    <dbReference type="NCBI Taxonomy" id="333673"/>
    <lineage>
        <taxon>Eukaryota</taxon>
        <taxon>Metazoa</taxon>
        <taxon>Chordata</taxon>
        <taxon>Craniata</taxon>
        <taxon>Vertebrata</taxon>
        <taxon>Euteleostomi</taxon>
        <taxon>Archelosauria</taxon>
        <taxon>Archosauria</taxon>
        <taxon>Dinosauria</taxon>
        <taxon>Saurischia</taxon>
        <taxon>Theropoda</taxon>
        <taxon>Coelurosauria</taxon>
        <taxon>Aves</taxon>
        <taxon>Neognathae</taxon>
        <taxon>Neoaves</taxon>
        <taxon>Telluraves</taxon>
        <taxon>Australaves</taxon>
        <taxon>Passeriformes</taxon>
        <taxon>Sylvioidea</taxon>
        <taxon>Hirundinidae</taxon>
        <taxon>Hirundo</taxon>
    </lineage>
</organism>
<name>A0A3M0K7S6_HIRRU</name>
<proteinExistence type="predicted"/>
<feature type="compositionally biased region" description="Low complexity" evidence="1">
    <location>
        <begin position="161"/>
        <end position="174"/>
    </location>
</feature>
<sequence>MQIISESSLAEYEDSQEQGPSLQPPSPGPPTEGKQQAQLFWDGLAKEARSAAIESESERAWKRPPPYAPQNGAEPQRDGRDADAAGGNREGPLDNAYACEQEKGGKPGGGIKANQSACLKTYPYKARASRSRRRGEPRGKERPNPKRKGWGRSPTKRLRSPEVSSQSTSGSESDSIWDEWLDKWSVADSDSDSNKEEVRVHKISNHNASAWVKGKLEKERTPLTDWRKIKIACADWAPSATLAFPVRVGGQGGNERTYQ</sequence>
<keyword evidence="3" id="KW-1185">Reference proteome</keyword>
<feature type="compositionally biased region" description="Basic residues" evidence="1">
    <location>
        <begin position="145"/>
        <end position="158"/>
    </location>
</feature>